<dbReference type="EnsemblPlants" id="TuG1812G0500004752.01.T01">
    <property type="protein sequence ID" value="TuG1812G0500004752.01.T01.cds254798"/>
    <property type="gene ID" value="TuG1812G0500004752.01"/>
</dbReference>
<dbReference type="Proteomes" id="UP000015106">
    <property type="component" value="Chromosome 5"/>
</dbReference>
<reference evidence="2" key="2">
    <citation type="submission" date="2018-03" db="EMBL/GenBank/DDBJ databases">
        <title>The Triticum urartu genome reveals the dynamic nature of wheat genome evolution.</title>
        <authorList>
            <person name="Ling H."/>
            <person name="Ma B."/>
            <person name="Shi X."/>
            <person name="Liu H."/>
            <person name="Dong L."/>
            <person name="Sun H."/>
            <person name="Cao Y."/>
            <person name="Gao Q."/>
            <person name="Zheng S."/>
            <person name="Li Y."/>
            <person name="Yu Y."/>
            <person name="Du H."/>
            <person name="Qi M."/>
            <person name="Li Y."/>
            <person name="Yu H."/>
            <person name="Cui Y."/>
            <person name="Wang N."/>
            <person name="Chen C."/>
            <person name="Wu H."/>
            <person name="Zhao Y."/>
            <person name="Zhang J."/>
            <person name="Li Y."/>
            <person name="Zhou W."/>
            <person name="Zhang B."/>
            <person name="Hu W."/>
            <person name="Eijk M."/>
            <person name="Tang J."/>
            <person name="Witsenboer H."/>
            <person name="Zhao S."/>
            <person name="Li Z."/>
            <person name="Zhang A."/>
            <person name="Wang D."/>
            <person name="Liang C."/>
        </authorList>
    </citation>
    <scope>NUCLEOTIDE SEQUENCE [LARGE SCALE GENOMIC DNA]</scope>
    <source>
        <strain evidence="2">cv. G1812</strain>
    </source>
</reference>
<feature type="compositionally biased region" description="Gly residues" evidence="1">
    <location>
        <begin position="21"/>
        <end position="46"/>
    </location>
</feature>
<keyword evidence="3" id="KW-1185">Reference proteome</keyword>
<feature type="region of interest" description="Disordered" evidence="1">
    <location>
        <begin position="11"/>
        <end position="72"/>
    </location>
</feature>
<proteinExistence type="predicted"/>
<dbReference type="Gramene" id="TuG1812G0500004752.01.T01">
    <property type="protein sequence ID" value="TuG1812G0500004752.01.T01.cds254798"/>
    <property type="gene ID" value="TuG1812G0500004752.01"/>
</dbReference>
<name>A0A8R7ULG9_TRIUA</name>
<accession>A0A8R7ULG9</accession>
<reference evidence="3" key="1">
    <citation type="journal article" date="2013" name="Nature">
        <title>Draft genome of the wheat A-genome progenitor Triticum urartu.</title>
        <authorList>
            <person name="Ling H.Q."/>
            <person name="Zhao S."/>
            <person name="Liu D."/>
            <person name="Wang J."/>
            <person name="Sun H."/>
            <person name="Zhang C."/>
            <person name="Fan H."/>
            <person name="Li D."/>
            <person name="Dong L."/>
            <person name="Tao Y."/>
            <person name="Gao C."/>
            <person name="Wu H."/>
            <person name="Li Y."/>
            <person name="Cui Y."/>
            <person name="Guo X."/>
            <person name="Zheng S."/>
            <person name="Wang B."/>
            <person name="Yu K."/>
            <person name="Liang Q."/>
            <person name="Yang W."/>
            <person name="Lou X."/>
            <person name="Chen J."/>
            <person name="Feng M."/>
            <person name="Jian J."/>
            <person name="Zhang X."/>
            <person name="Luo G."/>
            <person name="Jiang Y."/>
            <person name="Liu J."/>
            <person name="Wang Z."/>
            <person name="Sha Y."/>
            <person name="Zhang B."/>
            <person name="Wu H."/>
            <person name="Tang D."/>
            <person name="Shen Q."/>
            <person name="Xue P."/>
            <person name="Zou S."/>
            <person name="Wang X."/>
            <person name="Liu X."/>
            <person name="Wang F."/>
            <person name="Yang Y."/>
            <person name="An X."/>
            <person name="Dong Z."/>
            <person name="Zhang K."/>
            <person name="Zhang X."/>
            <person name="Luo M.C."/>
            <person name="Dvorak J."/>
            <person name="Tong Y."/>
            <person name="Wang J."/>
            <person name="Yang H."/>
            <person name="Li Z."/>
            <person name="Wang D."/>
            <person name="Zhang A."/>
            <person name="Wang J."/>
        </authorList>
    </citation>
    <scope>NUCLEOTIDE SEQUENCE</scope>
    <source>
        <strain evidence="3">cv. G1812</strain>
    </source>
</reference>
<evidence type="ECO:0000313" key="2">
    <source>
        <dbReference type="EnsemblPlants" id="TuG1812G0500004752.01.T01.cds254798"/>
    </source>
</evidence>
<organism evidence="2 3">
    <name type="scientific">Triticum urartu</name>
    <name type="common">Red wild einkorn</name>
    <name type="synonym">Crithodium urartu</name>
    <dbReference type="NCBI Taxonomy" id="4572"/>
    <lineage>
        <taxon>Eukaryota</taxon>
        <taxon>Viridiplantae</taxon>
        <taxon>Streptophyta</taxon>
        <taxon>Embryophyta</taxon>
        <taxon>Tracheophyta</taxon>
        <taxon>Spermatophyta</taxon>
        <taxon>Magnoliopsida</taxon>
        <taxon>Liliopsida</taxon>
        <taxon>Poales</taxon>
        <taxon>Poaceae</taxon>
        <taxon>BOP clade</taxon>
        <taxon>Pooideae</taxon>
        <taxon>Triticodae</taxon>
        <taxon>Triticeae</taxon>
        <taxon>Triticinae</taxon>
        <taxon>Triticum</taxon>
    </lineage>
</organism>
<evidence type="ECO:0000313" key="3">
    <source>
        <dbReference type="Proteomes" id="UP000015106"/>
    </source>
</evidence>
<sequence>YVGAEHLRAAALRGGPRRGGEGAGGRVPPGGGEGGDGMGVCVGGGRWRVEEGGEAAGSFEKVPTEDLHREVR</sequence>
<evidence type="ECO:0000256" key="1">
    <source>
        <dbReference type="SAM" id="MobiDB-lite"/>
    </source>
</evidence>
<feature type="compositionally biased region" description="Basic and acidic residues" evidence="1">
    <location>
        <begin position="62"/>
        <end position="72"/>
    </location>
</feature>
<reference evidence="2" key="3">
    <citation type="submission" date="2022-06" db="UniProtKB">
        <authorList>
            <consortium name="EnsemblPlants"/>
        </authorList>
    </citation>
    <scope>IDENTIFICATION</scope>
</reference>
<protein>
    <submittedName>
        <fullName evidence="2">Uncharacterized protein</fullName>
    </submittedName>
</protein>
<dbReference type="AlphaFoldDB" id="A0A8R7ULG9"/>